<gene>
    <name evidence="7" type="ORF">PNOK_0943600</name>
</gene>
<dbReference type="PROSITE" id="PS50004">
    <property type="entry name" value="C2"/>
    <property type="match status" value="1"/>
</dbReference>
<proteinExistence type="predicted"/>
<dbReference type="SUPFAM" id="SSF49562">
    <property type="entry name" value="C2 domain (Calcium/lipid-binding domain, CaLB)"/>
    <property type="match status" value="1"/>
</dbReference>
<dbReference type="SUPFAM" id="SSF50993">
    <property type="entry name" value="Peptidase/esterase 'gauge' domain"/>
    <property type="match status" value="1"/>
</dbReference>
<dbReference type="InterPro" id="IPR019775">
    <property type="entry name" value="WD40_repeat_CS"/>
</dbReference>
<dbReference type="PANTHER" id="PTHR19848">
    <property type="entry name" value="WD40 REPEAT PROTEIN"/>
    <property type="match status" value="1"/>
</dbReference>
<dbReference type="Gene3D" id="3.40.50.300">
    <property type="entry name" value="P-loop containing nucleotide triphosphate hydrolases"/>
    <property type="match status" value="1"/>
</dbReference>
<dbReference type="InterPro" id="IPR000008">
    <property type="entry name" value="C2_dom"/>
</dbReference>
<dbReference type="PRINTS" id="PR00320">
    <property type="entry name" value="GPROTEINBRPT"/>
</dbReference>
<feature type="repeat" description="WD" evidence="3">
    <location>
        <begin position="1264"/>
        <end position="1299"/>
    </location>
</feature>
<feature type="repeat" description="WD" evidence="3">
    <location>
        <begin position="1347"/>
        <end position="1388"/>
    </location>
</feature>
<dbReference type="InterPro" id="IPR007111">
    <property type="entry name" value="NACHT_NTPase"/>
</dbReference>
<dbReference type="InParanoid" id="A0A286U5N4"/>
<dbReference type="PROSITE" id="PS00678">
    <property type="entry name" value="WD_REPEATS_1"/>
    <property type="match status" value="3"/>
</dbReference>
<dbReference type="Pfam" id="PF00400">
    <property type="entry name" value="WD40"/>
    <property type="match status" value="11"/>
</dbReference>
<dbReference type="InterPro" id="IPR011047">
    <property type="entry name" value="Quinoprotein_ADH-like_sf"/>
</dbReference>
<feature type="repeat" description="WD" evidence="3">
    <location>
        <begin position="1431"/>
        <end position="1472"/>
    </location>
</feature>
<dbReference type="OrthoDB" id="538223at2759"/>
<evidence type="ECO:0000313" key="8">
    <source>
        <dbReference type="Proteomes" id="UP000217199"/>
    </source>
</evidence>
<dbReference type="SMART" id="SM00239">
    <property type="entry name" value="C2"/>
    <property type="match status" value="1"/>
</dbReference>
<dbReference type="SMART" id="SM00320">
    <property type="entry name" value="WD40"/>
    <property type="match status" value="13"/>
</dbReference>
<dbReference type="PROSITE" id="PS50082">
    <property type="entry name" value="WD_REPEATS_2"/>
    <property type="match status" value="9"/>
</dbReference>
<dbReference type="InterPro" id="IPR056884">
    <property type="entry name" value="NPHP3-like_N"/>
</dbReference>
<dbReference type="STRING" id="2282107.A0A286U5N4"/>
<dbReference type="PROSITE" id="PS50294">
    <property type="entry name" value="WD_REPEATS_REGION"/>
    <property type="match status" value="7"/>
</dbReference>
<keyword evidence="2" id="KW-0677">Repeat</keyword>
<reference evidence="7 8" key="1">
    <citation type="journal article" date="2017" name="Mol. Ecol.">
        <title>Comparative and population genomic landscape of Phellinus noxius: A hypervariable fungus causing root rot in trees.</title>
        <authorList>
            <person name="Chung C.L."/>
            <person name="Lee T.J."/>
            <person name="Akiba M."/>
            <person name="Lee H.H."/>
            <person name="Kuo T.H."/>
            <person name="Liu D."/>
            <person name="Ke H.M."/>
            <person name="Yokoi T."/>
            <person name="Roa M.B."/>
            <person name="Lu M.J."/>
            <person name="Chang Y.Y."/>
            <person name="Ann P.J."/>
            <person name="Tsai J.N."/>
            <person name="Chen C.Y."/>
            <person name="Tzean S.S."/>
            <person name="Ota Y."/>
            <person name="Hattori T."/>
            <person name="Sahashi N."/>
            <person name="Liou R.F."/>
            <person name="Kikuchi T."/>
            <person name="Tsai I.J."/>
        </authorList>
    </citation>
    <scope>NUCLEOTIDE SEQUENCE [LARGE SCALE GENOMIC DNA]</scope>
    <source>
        <strain evidence="7 8">FFPRI411160</strain>
    </source>
</reference>
<dbReference type="CDD" id="cd00200">
    <property type="entry name" value="WD40"/>
    <property type="match status" value="2"/>
</dbReference>
<dbReference type="Gene3D" id="2.130.10.10">
    <property type="entry name" value="YVTN repeat-like/Quinoprotein amine dehydrogenase"/>
    <property type="match status" value="4"/>
</dbReference>
<feature type="repeat" description="WD" evidence="3">
    <location>
        <begin position="1095"/>
        <end position="1136"/>
    </location>
</feature>
<accession>A0A286U5N4</accession>
<dbReference type="InterPro" id="IPR035892">
    <property type="entry name" value="C2_domain_sf"/>
</dbReference>
<keyword evidence="1 3" id="KW-0853">WD repeat</keyword>
<dbReference type="Pfam" id="PF00168">
    <property type="entry name" value="C2"/>
    <property type="match status" value="1"/>
</dbReference>
<evidence type="ECO:0000256" key="2">
    <source>
        <dbReference type="ARBA" id="ARBA00022737"/>
    </source>
</evidence>
<evidence type="ECO:0000313" key="7">
    <source>
        <dbReference type="EMBL" id="PAV14883.1"/>
    </source>
</evidence>
<evidence type="ECO:0000259" key="6">
    <source>
        <dbReference type="PROSITE" id="PS50837"/>
    </source>
</evidence>
<dbReference type="InterPro" id="IPR020472">
    <property type="entry name" value="WD40_PAC1"/>
</dbReference>
<dbReference type="InterPro" id="IPR027417">
    <property type="entry name" value="P-loop_NTPase"/>
</dbReference>
<keyword evidence="8" id="KW-1185">Reference proteome</keyword>
<dbReference type="InterPro" id="IPR001680">
    <property type="entry name" value="WD40_rpt"/>
</dbReference>
<dbReference type="SUPFAM" id="SSF50978">
    <property type="entry name" value="WD40 repeat-like"/>
    <property type="match status" value="1"/>
</dbReference>
<feature type="repeat" description="WD" evidence="3">
    <location>
        <begin position="1389"/>
        <end position="1421"/>
    </location>
</feature>
<dbReference type="SUPFAM" id="SSF50998">
    <property type="entry name" value="Quinoprotein alcohol dehydrogenase-like"/>
    <property type="match status" value="1"/>
</dbReference>
<dbReference type="Pfam" id="PF24883">
    <property type="entry name" value="NPHP3_N"/>
    <property type="match status" value="1"/>
</dbReference>
<dbReference type="Gene3D" id="2.60.40.150">
    <property type="entry name" value="C2 domain"/>
    <property type="match status" value="1"/>
</dbReference>
<feature type="repeat" description="WD" evidence="3">
    <location>
        <begin position="1051"/>
        <end position="1093"/>
    </location>
</feature>
<dbReference type="Proteomes" id="UP000217199">
    <property type="component" value="Unassembled WGS sequence"/>
</dbReference>
<sequence>MSPNKYFILKVISAQITGLWKASFSGYRRIIYTIKIKKTHPSSIVEISFGDVIQRTGVAENTTSPKWNEPFLISRSEQSSGLVIVIQIKVDDTCIGEAEVDLDELVDGNKEEVPLFPFGKPKSKRNGSIVLQLEAADLRVAARCAVKNLSQAIQQKSSDSSDLSQLIGDVAPDIRNILELVDDIARLNTYLKLSLGLLTLVGKRISQQLKFNKELEDMKDSLENALDLTNTMGGTNPTKHLGLTQDQLLEFIIYCAVFIQDYIRHSLIGQAYRGDKRDKKEEFKEKLGKLRKEIGEALLTQIGGEVGRLDGRLDDVLERMPKKEILKELENKLSPMLLNESEVNRSNCMEGTRVQVLGTINSWFQDRSLPNIFLLTGGVGTGKSTIARTIAQQYKRKGELGAYIFFTRGGAYPNVKFTTITDMVIQTIAYNLSCYNSKIAELVCAQIGDFEETLFPSSETLFEKFLSGPLRSYMTAVNNEKTPMLVVLDALDECGDSNAQRDLSDFIVSKLSGLPSNFRFLITSRPEKGVNSLSQSTSSHLCEHMCLDPKSDDCKRDILKFIKHEMGRLREREDILVDVDWPWDESMEKLGDAADGLFIWASTAIKYIEERDVNQFEYLKGLVKNSRTLSKNLYGLYAAALGNSVIWGDPVTKERFCSVFSLILFGKTLLTGKEIDDILGLRAGSTRVLLSRFRSLVTYNEDSPIRINHISLYDYLIECKEEEWYIDESIERNRIALCCFGLMKSQLRFNICDLETSFKFNADVPNLRERVDKRIRPGLLYACRHWASHLRDVPYPNELLPELDNFAYKQLLYWIEVLSLTGTLYKCFEPVLESAIGWVKELAQIPNLILEQNKETHTPSELLSFLEDALHHVFEFIQPISESTPHLYTTFLPLKKSESNVARHYSRNMKEPTRFEYIGDKATVGCIRQIDVGSSVSSISFSYYGDQILSGSPSGVCLWDVDSGKLIRGPFGGEASVPCCFNNRILVVNRDGNVDEWSADTCERIHGLPTVDIGHVTSVSSDGRVYYATGFEDGAIRLWDRERKTAIEEPMKGHSRKVLTLSFGGLMGDYLASGSEDQNIIIWDVERREKKYAPLRGHSGPITSLAFRFFAQTLVSGSLDGTIRLWDVSTGETLHVFSASGMGGVYSVACIDLEYRYILSGSEDGIIRMWDTKHREVPPKKYVGHMGKVISLAVADDPRGIRFASGSSDGKIRVWDVEREREIVGGHVNAIAVSPNGEYLVSASENGTVSVWRIGTGELVLGPLEGHSKRATSLSFSPDGLRFASGSEDGTVRIWNLASYALTCSTEGQQAVQDVCFSPDGNHVASGTNKSIQIWDSQSGELAINSFEGHSGSITSTSYSPDGKRIVSGSDAKSICIWDASNGTLLLTLQGHSTGISSVKYSHDGSHILSASGDGTVRFWDDNGKPARESIKVREGSVVRVYFSPDDTYVISVSRDEAAHVWDISTGNLLFELNPSSSIMSLVLLPSSDSKYIKFASATDRDGLIRIYCVDIDSKGMISDAPNKDGWLVGNDGNLLSWIPSDICRTLIYGSCVRILNSQLSTKLTLSKYQGSQWTSCFPSSNTV</sequence>
<organism evidence="7 8">
    <name type="scientific">Pyrrhoderma noxium</name>
    <dbReference type="NCBI Taxonomy" id="2282107"/>
    <lineage>
        <taxon>Eukaryota</taxon>
        <taxon>Fungi</taxon>
        <taxon>Dikarya</taxon>
        <taxon>Basidiomycota</taxon>
        <taxon>Agaricomycotina</taxon>
        <taxon>Agaricomycetes</taxon>
        <taxon>Hymenochaetales</taxon>
        <taxon>Hymenochaetaceae</taxon>
        <taxon>Pyrrhoderma</taxon>
    </lineage>
</organism>
<dbReference type="InterPro" id="IPR015943">
    <property type="entry name" value="WD40/YVTN_repeat-like_dom_sf"/>
</dbReference>
<feature type="domain" description="NACHT" evidence="6">
    <location>
        <begin position="371"/>
        <end position="526"/>
    </location>
</feature>
<dbReference type="InterPro" id="IPR036322">
    <property type="entry name" value="WD40_repeat_dom_sf"/>
</dbReference>
<keyword evidence="7" id="KW-0675">Receptor</keyword>
<protein>
    <submittedName>
        <fullName evidence="7">Nucleotide-binding-oligomerization-domain like receptor</fullName>
    </submittedName>
</protein>
<name>A0A286U5N4_9AGAM</name>
<feature type="domain" description="C2" evidence="5">
    <location>
        <begin position="1"/>
        <end position="115"/>
    </location>
</feature>
<evidence type="ECO:0000256" key="3">
    <source>
        <dbReference type="PROSITE-ProRule" id="PRU00221"/>
    </source>
</evidence>
<feature type="repeat" description="WD" evidence="3">
    <location>
        <begin position="1156"/>
        <end position="1171"/>
    </location>
</feature>
<feature type="coiled-coil region" evidence="4">
    <location>
        <begin position="273"/>
        <end position="300"/>
    </location>
</feature>
<evidence type="ECO:0000259" key="5">
    <source>
        <dbReference type="PROSITE" id="PS50004"/>
    </source>
</evidence>
<dbReference type="PROSITE" id="PS50837">
    <property type="entry name" value="NACHT"/>
    <property type="match status" value="1"/>
</dbReference>
<dbReference type="PANTHER" id="PTHR19848:SF8">
    <property type="entry name" value="F-BOX AND WD REPEAT DOMAIN CONTAINING 7"/>
    <property type="match status" value="1"/>
</dbReference>
<feature type="repeat" description="WD" evidence="3">
    <location>
        <begin position="1228"/>
        <end position="1262"/>
    </location>
</feature>
<keyword evidence="4" id="KW-0175">Coiled coil</keyword>
<feature type="repeat" description="WD" evidence="3">
    <location>
        <begin position="1182"/>
        <end position="1225"/>
    </location>
</feature>
<dbReference type="EMBL" id="NBII01000011">
    <property type="protein sequence ID" value="PAV14883.1"/>
    <property type="molecule type" value="Genomic_DNA"/>
</dbReference>
<evidence type="ECO:0000256" key="4">
    <source>
        <dbReference type="SAM" id="Coils"/>
    </source>
</evidence>
<evidence type="ECO:0000256" key="1">
    <source>
        <dbReference type="ARBA" id="ARBA00022574"/>
    </source>
</evidence>
<dbReference type="SUPFAM" id="SSF52540">
    <property type="entry name" value="P-loop containing nucleoside triphosphate hydrolases"/>
    <property type="match status" value="1"/>
</dbReference>
<comment type="caution">
    <text evidence="7">The sequence shown here is derived from an EMBL/GenBank/DDBJ whole genome shotgun (WGS) entry which is preliminary data.</text>
</comment>